<dbReference type="InterPro" id="IPR037294">
    <property type="entry name" value="ABC_BtuC-like"/>
</dbReference>
<feature type="transmembrane region" description="Helical" evidence="8">
    <location>
        <begin position="230"/>
        <end position="249"/>
    </location>
</feature>
<dbReference type="EMBL" id="NRHC01000033">
    <property type="protein sequence ID" value="RIY33400.1"/>
    <property type="molecule type" value="Genomic_DNA"/>
</dbReference>
<evidence type="ECO:0000313" key="10">
    <source>
        <dbReference type="Proteomes" id="UP000265691"/>
    </source>
</evidence>
<feature type="transmembrane region" description="Helical" evidence="8">
    <location>
        <begin position="7"/>
        <end position="26"/>
    </location>
</feature>
<sequence>MKSKSTFGILISLYIVCFVASLYLFYPFKLSFTNFFTYISDIKGSTLEGIVMYNVRLPRSLMCLLVGLSLGVAGLLLQVLVKNPIASPTILGINSGCILAMVIISTGVMPIFSYMNTTLGATIGGVLAWLIVMSISYSSRGFNKNKLILAGITVSLLLMSISRIIIIFNDDRAYSILSWVAGSFANMQWEDVTNSIVFSLPCLLLVIILSHKLNLLLLNDDSIKSLGINLQLLKVVICILALFLTASAVSVVGTIGFVGLLSPHIATYLVGIDNRKRILATILIGGILTLLSDMISRLLFFPTEIPAGLIIALIGAPYFLYMAIKRI</sequence>
<keyword evidence="6 8" id="KW-1133">Transmembrane helix</keyword>
<name>A0A3A1Y836_9GAMM</name>
<feature type="transmembrane region" description="Helical" evidence="8">
    <location>
        <begin position="57"/>
        <end position="77"/>
    </location>
</feature>
<dbReference type="AlphaFoldDB" id="A0A3A1Y836"/>
<proteinExistence type="inferred from homology"/>
<dbReference type="CDD" id="cd06550">
    <property type="entry name" value="TM_ABC_iron-siderophores_like"/>
    <property type="match status" value="1"/>
</dbReference>
<evidence type="ECO:0000313" key="9">
    <source>
        <dbReference type="EMBL" id="RIY33400.1"/>
    </source>
</evidence>
<gene>
    <name evidence="9" type="ORF">CKF54_02850</name>
</gene>
<dbReference type="OrthoDB" id="9055647at2"/>
<comment type="subcellular location">
    <subcellularLocation>
        <location evidence="1">Cell membrane</location>
        <topology evidence="1">Multi-pass membrane protein</topology>
    </subcellularLocation>
</comment>
<dbReference type="SUPFAM" id="SSF81345">
    <property type="entry name" value="ABC transporter involved in vitamin B12 uptake, BtuC"/>
    <property type="match status" value="1"/>
</dbReference>
<keyword evidence="4" id="KW-1003">Cell membrane</keyword>
<feature type="transmembrane region" description="Helical" evidence="8">
    <location>
        <begin position="147"/>
        <end position="168"/>
    </location>
</feature>
<evidence type="ECO:0000256" key="3">
    <source>
        <dbReference type="ARBA" id="ARBA00022448"/>
    </source>
</evidence>
<evidence type="ECO:0000256" key="6">
    <source>
        <dbReference type="ARBA" id="ARBA00022989"/>
    </source>
</evidence>
<feature type="transmembrane region" description="Helical" evidence="8">
    <location>
        <begin position="118"/>
        <end position="135"/>
    </location>
</feature>
<protein>
    <recommendedName>
        <fullName evidence="11">Iron complex transport system permease protein</fullName>
    </recommendedName>
</protein>
<dbReference type="PANTHER" id="PTHR30472:SF18">
    <property type="entry name" value="IRON(III) DICITRATE ABC TRANSPORTER,PERMEASE PROTEIN"/>
    <property type="match status" value="1"/>
</dbReference>
<keyword evidence="5 8" id="KW-0812">Transmembrane</keyword>
<accession>A0A3A1Y836</accession>
<dbReference type="InterPro" id="IPR000522">
    <property type="entry name" value="ABC_transptr_permease_BtuC"/>
</dbReference>
<dbReference type="GO" id="GO:0005886">
    <property type="term" value="C:plasma membrane"/>
    <property type="evidence" value="ECO:0007669"/>
    <property type="project" value="UniProtKB-SubCell"/>
</dbReference>
<feature type="transmembrane region" description="Helical" evidence="8">
    <location>
        <begin position="305"/>
        <end position="324"/>
    </location>
</feature>
<evidence type="ECO:0000256" key="8">
    <source>
        <dbReference type="SAM" id="Phobius"/>
    </source>
</evidence>
<evidence type="ECO:0000256" key="7">
    <source>
        <dbReference type="ARBA" id="ARBA00023136"/>
    </source>
</evidence>
<dbReference type="Proteomes" id="UP000265691">
    <property type="component" value="Unassembled WGS sequence"/>
</dbReference>
<evidence type="ECO:0008006" key="11">
    <source>
        <dbReference type="Google" id="ProtNLM"/>
    </source>
</evidence>
<keyword evidence="7 8" id="KW-0472">Membrane</keyword>
<evidence type="ECO:0000256" key="2">
    <source>
        <dbReference type="ARBA" id="ARBA00007935"/>
    </source>
</evidence>
<dbReference type="GO" id="GO:0033214">
    <property type="term" value="P:siderophore-iron import into cell"/>
    <property type="evidence" value="ECO:0007669"/>
    <property type="project" value="TreeGrafter"/>
</dbReference>
<keyword evidence="3" id="KW-0813">Transport</keyword>
<feature type="transmembrane region" description="Helical" evidence="8">
    <location>
        <begin position="89"/>
        <end position="112"/>
    </location>
</feature>
<evidence type="ECO:0000256" key="5">
    <source>
        <dbReference type="ARBA" id="ARBA00022692"/>
    </source>
</evidence>
<organism evidence="9 10">
    <name type="scientific">Psittacicella hinzii</name>
    <dbReference type="NCBI Taxonomy" id="2028575"/>
    <lineage>
        <taxon>Bacteria</taxon>
        <taxon>Pseudomonadati</taxon>
        <taxon>Pseudomonadota</taxon>
        <taxon>Gammaproteobacteria</taxon>
        <taxon>Pasteurellales</taxon>
        <taxon>Psittacicellaceae</taxon>
        <taxon>Psittacicella</taxon>
    </lineage>
</organism>
<comment type="caution">
    <text evidence="9">The sequence shown here is derived from an EMBL/GenBank/DDBJ whole genome shotgun (WGS) entry which is preliminary data.</text>
</comment>
<dbReference type="Gene3D" id="1.10.3470.10">
    <property type="entry name" value="ABC transporter involved in vitamin B12 uptake, BtuC"/>
    <property type="match status" value="1"/>
</dbReference>
<reference evidence="9 10" key="1">
    <citation type="submission" date="2017-08" db="EMBL/GenBank/DDBJ databases">
        <title>Reclassification of Bisgaard taxon 37 and 44.</title>
        <authorList>
            <person name="Christensen H."/>
        </authorList>
    </citation>
    <scope>NUCLEOTIDE SEQUENCE [LARGE SCALE GENOMIC DNA]</scope>
    <source>
        <strain evidence="9 10">B96_3</strain>
    </source>
</reference>
<evidence type="ECO:0000256" key="4">
    <source>
        <dbReference type="ARBA" id="ARBA00022475"/>
    </source>
</evidence>
<dbReference type="RefSeq" id="WP_119524776.1">
    <property type="nucleotide sequence ID" value="NZ_NRHC01000033.1"/>
</dbReference>
<evidence type="ECO:0000256" key="1">
    <source>
        <dbReference type="ARBA" id="ARBA00004651"/>
    </source>
</evidence>
<feature type="transmembrane region" description="Helical" evidence="8">
    <location>
        <begin position="255"/>
        <end position="271"/>
    </location>
</feature>
<dbReference type="PANTHER" id="PTHR30472">
    <property type="entry name" value="FERRIC ENTEROBACTIN TRANSPORT SYSTEM PERMEASE PROTEIN"/>
    <property type="match status" value="1"/>
</dbReference>
<comment type="similarity">
    <text evidence="2">Belongs to the binding-protein-dependent transport system permease family. FecCD subfamily.</text>
</comment>
<dbReference type="Pfam" id="PF01032">
    <property type="entry name" value="FecCD"/>
    <property type="match status" value="1"/>
</dbReference>
<feature type="transmembrane region" description="Helical" evidence="8">
    <location>
        <begin position="196"/>
        <end position="218"/>
    </location>
</feature>
<dbReference type="GO" id="GO:0022857">
    <property type="term" value="F:transmembrane transporter activity"/>
    <property type="evidence" value="ECO:0007669"/>
    <property type="project" value="InterPro"/>
</dbReference>
<keyword evidence="10" id="KW-1185">Reference proteome</keyword>
<feature type="transmembrane region" description="Helical" evidence="8">
    <location>
        <begin position="278"/>
        <end position="299"/>
    </location>
</feature>